<name>A0AAD7WMQ1_9TELE</name>
<feature type="region of interest" description="Disordered" evidence="1">
    <location>
        <begin position="406"/>
        <end position="429"/>
    </location>
</feature>
<reference evidence="4" key="1">
    <citation type="journal article" date="2023" name="Science">
        <title>Genome structures resolve the early diversification of teleost fishes.</title>
        <authorList>
            <person name="Parey E."/>
            <person name="Louis A."/>
            <person name="Montfort J."/>
            <person name="Bouchez O."/>
            <person name="Roques C."/>
            <person name="Iampietro C."/>
            <person name="Lluch J."/>
            <person name="Castinel A."/>
            <person name="Donnadieu C."/>
            <person name="Desvignes T."/>
            <person name="Floi Bucao C."/>
            <person name="Jouanno E."/>
            <person name="Wen M."/>
            <person name="Mejri S."/>
            <person name="Dirks R."/>
            <person name="Jansen H."/>
            <person name="Henkel C."/>
            <person name="Chen W.J."/>
            <person name="Zahm M."/>
            <person name="Cabau C."/>
            <person name="Klopp C."/>
            <person name="Thompson A.W."/>
            <person name="Robinson-Rechavi M."/>
            <person name="Braasch I."/>
            <person name="Lecointre G."/>
            <person name="Bobe J."/>
            <person name="Postlethwait J.H."/>
            <person name="Berthelot C."/>
            <person name="Roest Crollius H."/>
            <person name="Guiguen Y."/>
        </authorList>
    </citation>
    <scope>NUCLEOTIDE SEQUENCE</scope>
    <source>
        <strain evidence="4">NC1722</strain>
    </source>
</reference>
<feature type="chain" id="PRO_5042282987" evidence="3">
    <location>
        <begin position="25"/>
        <end position="468"/>
    </location>
</feature>
<keyword evidence="2" id="KW-0472">Membrane</keyword>
<feature type="transmembrane region" description="Helical" evidence="2">
    <location>
        <begin position="329"/>
        <end position="350"/>
    </location>
</feature>
<feature type="signal peptide" evidence="3">
    <location>
        <begin position="1"/>
        <end position="24"/>
    </location>
</feature>
<feature type="region of interest" description="Disordered" evidence="1">
    <location>
        <begin position="228"/>
        <end position="262"/>
    </location>
</feature>
<comment type="caution">
    <text evidence="4">The sequence shown here is derived from an EMBL/GenBank/DDBJ whole genome shotgun (WGS) entry which is preliminary data.</text>
</comment>
<evidence type="ECO:0000256" key="2">
    <source>
        <dbReference type="SAM" id="Phobius"/>
    </source>
</evidence>
<dbReference type="Proteomes" id="UP001221898">
    <property type="component" value="Unassembled WGS sequence"/>
</dbReference>
<dbReference type="EMBL" id="JAINUG010000063">
    <property type="protein sequence ID" value="KAJ8402567.1"/>
    <property type="molecule type" value="Genomic_DNA"/>
</dbReference>
<keyword evidence="3" id="KW-0732">Signal</keyword>
<dbReference type="AlphaFoldDB" id="A0AAD7WMQ1"/>
<gene>
    <name evidence="4" type="ORF">AAFF_G00366500</name>
</gene>
<keyword evidence="2" id="KW-1133">Transmembrane helix</keyword>
<proteinExistence type="predicted"/>
<organism evidence="4 5">
    <name type="scientific">Aldrovandia affinis</name>
    <dbReference type="NCBI Taxonomy" id="143900"/>
    <lineage>
        <taxon>Eukaryota</taxon>
        <taxon>Metazoa</taxon>
        <taxon>Chordata</taxon>
        <taxon>Craniata</taxon>
        <taxon>Vertebrata</taxon>
        <taxon>Euteleostomi</taxon>
        <taxon>Actinopterygii</taxon>
        <taxon>Neopterygii</taxon>
        <taxon>Teleostei</taxon>
        <taxon>Notacanthiformes</taxon>
        <taxon>Halosauridae</taxon>
        <taxon>Aldrovandia</taxon>
    </lineage>
</organism>
<evidence type="ECO:0000313" key="5">
    <source>
        <dbReference type="Proteomes" id="UP001221898"/>
    </source>
</evidence>
<feature type="compositionally biased region" description="Basic and acidic residues" evidence="1">
    <location>
        <begin position="412"/>
        <end position="429"/>
    </location>
</feature>
<sequence length="468" mass="53055">MTRCNKLIMRGGALFLLLPLLLLAISVPVSNNTTGLQHNISMTTMAQTLTAGGVTNLLKAPYMTKDDYSVKQNDETGTSKITDAAEYETQSFERQTTADFNSGDTTSGYDYIIVTVTSGPTTGQDWYTIPRDLRTGKTQSSKILRTTSHSPYKIEQTTESTLIVEHLNSNTKAHNSVNRDSEKVNLNNTTIWGENSNTPTMAPHSDTDFNGTVTHTYRDYNTTHLLTSPWTNTERDHNRTTHTGSKTDTNTGLHTYTNTNGHTITPYRIMTKELKHSLGKPTQQTTHVDNKTKSYAHKNKTVHHNSQPNCDEQVKLLSPSQYTRLVCFVTLWAIAVTAAVFLGITVFLWVRLSIHRKMERGRERWVEEDGVRGMGRQADILWIQPKGTMEERVEFWYENEPSAGLKNTGGKQWKERRNRGGDGMRGNEKGGAREIENFWVQPKVTLEEITEFWYANRIARQDRESELL</sequence>
<accession>A0AAD7WMQ1</accession>
<evidence type="ECO:0000313" key="4">
    <source>
        <dbReference type="EMBL" id="KAJ8402567.1"/>
    </source>
</evidence>
<evidence type="ECO:0000256" key="3">
    <source>
        <dbReference type="SAM" id="SignalP"/>
    </source>
</evidence>
<feature type="compositionally biased region" description="Polar residues" evidence="1">
    <location>
        <begin position="241"/>
        <end position="262"/>
    </location>
</feature>
<evidence type="ECO:0000256" key="1">
    <source>
        <dbReference type="SAM" id="MobiDB-lite"/>
    </source>
</evidence>
<keyword evidence="2" id="KW-0812">Transmembrane</keyword>
<protein>
    <submittedName>
        <fullName evidence="4">Uncharacterized protein</fullName>
    </submittedName>
</protein>
<keyword evidence="5" id="KW-1185">Reference proteome</keyword>